<proteinExistence type="predicted"/>
<dbReference type="Proteomes" id="UP000430345">
    <property type="component" value="Unassembled WGS sequence"/>
</dbReference>
<organism evidence="1 2">
    <name type="scientific">Clostridium tarantellae</name>
    <dbReference type="NCBI Taxonomy" id="39493"/>
    <lineage>
        <taxon>Bacteria</taxon>
        <taxon>Bacillati</taxon>
        <taxon>Bacillota</taxon>
        <taxon>Clostridia</taxon>
        <taxon>Eubacteriales</taxon>
        <taxon>Clostridiaceae</taxon>
        <taxon>Clostridium</taxon>
    </lineage>
</organism>
<dbReference type="AlphaFoldDB" id="A0A6I1MNL6"/>
<keyword evidence="2" id="KW-1185">Reference proteome</keyword>
<protein>
    <submittedName>
        <fullName evidence="1">Uncharacterized protein</fullName>
    </submittedName>
</protein>
<dbReference type="EMBL" id="WHJC01000199">
    <property type="protein sequence ID" value="MPQ44353.1"/>
    <property type="molecule type" value="Genomic_DNA"/>
</dbReference>
<evidence type="ECO:0000313" key="1">
    <source>
        <dbReference type="EMBL" id="MPQ44353.1"/>
    </source>
</evidence>
<sequence length="144" mass="17340">MRLSKGEIALEKKRITKNSSKRTVVAYLKRKYKFVAKQFGNKYSCEILDYVNVDGRDFTAYIIFKDSRIKEIELRSLDNAEVQLKDYEEWVNSLIDNPYKTEKNKRFYKYKWGEIIVTTSRAHENDKGCIIITINYNDRKFLWW</sequence>
<reference evidence="1 2" key="1">
    <citation type="submission" date="2019-10" db="EMBL/GenBank/DDBJ databases">
        <title>The Genome Sequence of Clostridium tarantellae Isolated from Fish Brain.</title>
        <authorList>
            <person name="Bano L."/>
            <person name="Kiel M."/>
            <person name="Sales G."/>
            <person name="Doxey A.C."/>
            <person name="Mansfield M.J."/>
            <person name="Schiavone M."/>
            <person name="Rossetto O."/>
            <person name="Pirazzini M."/>
            <person name="Dobrindt U."/>
            <person name="Montecucco C."/>
        </authorList>
    </citation>
    <scope>NUCLEOTIDE SEQUENCE [LARGE SCALE GENOMIC DNA]</scope>
    <source>
        <strain evidence="1 2">DSM 3997</strain>
    </source>
</reference>
<evidence type="ECO:0000313" key="2">
    <source>
        <dbReference type="Proteomes" id="UP000430345"/>
    </source>
</evidence>
<comment type="caution">
    <text evidence="1">The sequence shown here is derived from an EMBL/GenBank/DDBJ whole genome shotgun (WGS) entry which is preliminary data.</text>
</comment>
<name>A0A6I1MNL6_9CLOT</name>
<dbReference type="OrthoDB" id="10002777at2"/>
<dbReference type="RefSeq" id="WP_152890750.1">
    <property type="nucleotide sequence ID" value="NZ_WHJC01000199.1"/>
</dbReference>
<gene>
    <name evidence="1" type="ORF">GBZ86_11340</name>
</gene>
<accession>A0A6I1MNL6</accession>